<name>A0ABS2NSY1_9FIRM</name>
<comment type="caution">
    <text evidence="2">The sequence shown here is derived from an EMBL/GenBank/DDBJ whole genome shotgun (WGS) entry which is preliminary data.</text>
</comment>
<proteinExistence type="predicted"/>
<evidence type="ECO:0000313" key="2">
    <source>
        <dbReference type="EMBL" id="MBM7616070.1"/>
    </source>
</evidence>
<dbReference type="RefSeq" id="WP_204403934.1">
    <property type="nucleotide sequence ID" value="NZ_JAFBEE010000023.1"/>
</dbReference>
<dbReference type="EMBL" id="JAFBEE010000023">
    <property type="protein sequence ID" value="MBM7616070.1"/>
    <property type="molecule type" value="Genomic_DNA"/>
</dbReference>
<accession>A0ABS2NSY1</accession>
<keyword evidence="1" id="KW-0175">Coiled coil</keyword>
<reference evidence="2 3" key="1">
    <citation type="submission" date="2021-01" db="EMBL/GenBank/DDBJ databases">
        <title>Genomic Encyclopedia of Type Strains, Phase IV (KMG-IV): sequencing the most valuable type-strain genomes for metagenomic binning, comparative biology and taxonomic classification.</title>
        <authorList>
            <person name="Goeker M."/>
        </authorList>
    </citation>
    <scope>NUCLEOTIDE SEQUENCE [LARGE SCALE GENOMIC DNA]</scope>
    <source>
        <strain evidence="2 3">DSM 25890</strain>
    </source>
</reference>
<dbReference type="Proteomes" id="UP001314796">
    <property type="component" value="Unassembled WGS sequence"/>
</dbReference>
<evidence type="ECO:0000313" key="3">
    <source>
        <dbReference type="Proteomes" id="UP001314796"/>
    </source>
</evidence>
<feature type="coiled-coil region" evidence="1">
    <location>
        <begin position="65"/>
        <end position="95"/>
    </location>
</feature>
<organism evidence="2 3">
    <name type="scientific">Alkaliphilus hydrothermalis</name>
    <dbReference type="NCBI Taxonomy" id="1482730"/>
    <lineage>
        <taxon>Bacteria</taxon>
        <taxon>Bacillati</taxon>
        <taxon>Bacillota</taxon>
        <taxon>Clostridia</taxon>
        <taxon>Peptostreptococcales</taxon>
        <taxon>Natronincolaceae</taxon>
        <taxon>Alkaliphilus</taxon>
    </lineage>
</organism>
<evidence type="ECO:0000256" key="1">
    <source>
        <dbReference type="SAM" id="Coils"/>
    </source>
</evidence>
<sequence>MSFFDKLSNSVSDTAKSLGKKSTDLMEVSKLKASIRKREEDIINLFEEMGQYVYGRLKRLNYISREELEGMLTKIERLEEEIKNLEKLILDIKRIKYCEHCEIEVEDDVRYCPLCGRSINK</sequence>
<gene>
    <name evidence="2" type="ORF">JOC73_002646</name>
</gene>
<protein>
    <submittedName>
        <fullName evidence="2">Phosphate uptake regulator</fullName>
    </submittedName>
</protein>
<keyword evidence="3" id="KW-1185">Reference proteome</keyword>